<evidence type="ECO:0000256" key="1">
    <source>
        <dbReference type="SAM" id="MobiDB-lite"/>
    </source>
</evidence>
<reference evidence="2 3" key="1">
    <citation type="submission" date="2023-12" db="EMBL/GenBank/DDBJ databases">
        <title>Blastococcus brunescens sp. nov., an actonobacterium isolated from sandstone collected in sahara desert.</title>
        <authorList>
            <person name="Gtari M."/>
            <person name="Ghodhbane F."/>
        </authorList>
    </citation>
    <scope>NUCLEOTIDE SEQUENCE [LARGE SCALE GENOMIC DNA]</scope>
    <source>
        <strain evidence="2 3">BMG 8361</strain>
    </source>
</reference>
<dbReference type="RefSeq" id="WP_324277904.1">
    <property type="nucleotide sequence ID" value="NZ_CP141261.1"/>
</dbReference>
<organism evidence="2 3">
    <name type="scientific">Blastococcus brunescens</name>
    <dbReference type="NCBI Taxonomy" id="1564165"/>
    <lineage>
        <taxon>Bacteria</taxon>
        <taxon>Bacillati</taxon>
        <taxon>Actinomycetota</taxon>
        <taxon>Actinomycetes</taxon>
        <taxon>Geodermatophilales</taxon>
        <taxon>Geodermatophilaceae</taxon>
        <taxon>Blastococcus</taxon>
    </lineage>
</organism>
<keyword evidence="3" id="KW-1185">Reference proteome</keyword>
<sequence>MNTFSELASREVPAASLSAATGGVLARSTRWARIYGPCGYGDELRAVFATGSTAWGHACLTRPASEPYFSDAEVRQLAGLCPHIGHGIRTSLLLSGEAGDVSGSGPPALVVLTDDGCVESVTAAAREWLGPIDDEDLESTIVLHEVAQQTRVLARDGAGRVACARTRARTGSGWSCAARAWKEETGAAPRSSSRRPGAPTSPPCSSGCTS</sequence>
<protein>
    <submittedName>
        <fullName evidence="2">Uncharacterized protein</fullName>
    </submittedName>
</protein>
<accession>A0ABZ1B706</accession>
<gene>
    <name evidence="2" type="ORF">U6N30_15035</name>
</gene>
<evidence type="ECO:0000313" key="3">
    <source>
        <dbReference type="Proteomes" id="UP001324287"/>
    </source>
</evidence>
<name>A0ABZ1B706_9ACTN</name>
<dbReference type="EMBL" id="CP141261">
    <property type="protein sequence ID" value="WRL66592.1"/>
    <property type="molecule type" value="Genomic_DNA"/>
</dbReference>
<evidence type="ECO:0000313" key="2">
    <source>
        <dbReference type="EMBL" id="WRL66592.1"/>
    </source>
</evidence>
<dbReference type="Proteomes" id="UP001324287">
    <property type="component" value="Chromosome"/>
</dbReference>
<feature type="region of interest" description="Disordered" evidence="1">
    <location>
        <begin position="184"/>
        <end position="210"/>
    </location>
</feature>
<proteinExistence type="predicted"/>